<dbReference type="InterPro" id="IPR025736">
    <property type="entry name" value="PucR_C-HTH_dom"/>
</dbReference>
<feature type="domain" description="RsbT co-antagonist protein RsbRD N-terminal" evidence="3">
    <location>
        <begin position="24"/>
        <end position="167"/>
    </location>
</feature>
<proteinExistence type="inferred from homology"/>
<evidence type="ECO:0000256" key="1">
    <source>
        <dbReference type="ARBA" id="ARBA00006754"/>
    </source>
</evidence>
<dbReference type="Pfam" id="PF17853">
    <property type="entry name" value="GGDEF_2"/>
    <property type="match status" value="1"/>
</dbReference>
<dbReference type="InterPro" id="IPR042070">
    <property type="entry name" value="PucR_C-HTH_sf"/>
</dbReference>
<comment type="similarity">
    <text evidence="1">Belongs to the CdaR family.</text>
</comment>
<name>A0A4D4J8S7_9PSEU</name>
<organism evidence="5 6">
    <name type="scientific">Gandjariella thermophila</name>
    <dbReference type="NCBI Taxonomy" id="1931992"/>
    <lineage>
        <taxon>Bacteria</taxon>
        <taxon>Bacillati</taxon>
        <taxon>Actinomycetota</taxon>
        <taxon>Actinomycetes</taxon>
        <taxon>Pseudonocardiales</taxon>
        <taxon>Pseudonocardiaceae</taxon>
        <taxon>Gandjariella</taxon>
    </lineage>
</organism>
<dbReference type="RefSeq" id="WP_137816050.1">
    <property type="nucleotide sequence ID" value="NZ_BJFL01000033.1"/>
</dbReference>
<evidence type="ECO:0000259" key="3">
    <source>
        <dbReference type="Pfam" id="PF14361"/>
    </source>
</evidence>
<dbReference type="Gene3D" id="1.10.10.2840">
    <property type="entry name" value="PucR C-terminal helix-turn-helix domain"/>
    <property type="match status" value="1"/>
</dbReference>
<dbReference type="OrthoDB" id="3663486at2"/>
<dbReference type="Pfam" id="PF14361">
    <property type="entry name" value="RsbRD_N"/>
    <property type="match status" value="1"/>
</dbReference>
<sequence>MVDEGVVLQHTSRIAVTLRENTAELTAELIERYERDIPPLRDDERMMALLSSSVFQNLETAMSILEHSIDIEETEAPAAANEYARRLAQRGVSVVDLIRAYHIGQTAVVERLLAEAERQIEDRATVTAVMRHLVDMSFGYIYRVTKQVVTAYEDERDRWLRGRSAVRAARVRAVLDGDGVDVDAGQAALGYRLRGTHLGLVAWQAERPEPQDALAGLERLAAAVAEAAGCTGPPLFVPCDEASAWVWLPLAEPALPAREVFERAVADTGGGIRVAVGEPGRELAGFRRTHRQALRVQALGLAAGPECDPVMCFAEVGSVALMVSDIDSARAWVADTLGALATDDAHHARLRETLRVFLAEGSSYTAAAARLVMHKNSVQYRVRKAEELLGRDIAANRLDLEVALALCRWLGSAVLPTG</sequence>
<feature type="domain" description="PucR C-terminal helix-turn-helix" evidence="2">
    <location>
        <begin position="350"/>
        <end position="405"/>
    </location>
</feature>
<dbReference type="AlphaFoldDB" id="A0A4D4J8S7"/>
<comment type="caution">
    <text evidence="5">The sequence shown here is derived from an EMBL/GenBank/DDBJ whole genome shotgun (WGS) entry which is preliminary data.</text>
</comment>
<evidence type="ECO:0000313" key="6">
    <source>
        <dbReference type="Proteomes" id="UP000298860"/>
    </source>
</evidence>
<accession>A0A4D4J8S7</accession>
<keyword evidence="6" id="KW-1185">Reference proteome</keyword>
<dbReference type="Proteomes" id="UP000298860">
    <property type="component" value="Unassembled WGS sequence"/>
</dbReference>
<reference evidence="6" key="1">
    <citation type="submission" date="2019-04" db="EMBL/GenBank/DDBJ databases">
        <title>Draft genome sequence of Pseudonocardiaceae bacterium SL3-2-4.</title>
        <authorList>
            <person name="Ningsih F."/>
            <person name="Yokota A."/>
            <person name="Sakai Y."/>
            <person name="Nanatani K."/>
            <person name="Yabe S."/>
            <person name="Oetari A."/>
            <person name="Sjamsuridzal W."/>
        </authorList>
    </citation>
    <scope>NUCLEOTIDE SEQUENCE [LARGE SCALE GENOMIC DNA]</scope>
    <source>
        <strain evidence="6">SL3-2-4</strain>
    </source>
</reference>
<dbReference type="EMBL" id="BJFL01000033">
    <property type="protein sequence ID" value="GDY33071.1"/>
    <property type="molecule type" value="Genomic_DNA"/>
</dbReference>
<dbReference type="Pfam" id="PF13556">
    <property type="entry name" value="HTH_30"/>
    <property type="match status" value="1"/>
</dbReference>
<dbReference type="InterPro" id="IPR025751">
    <property type="entry name" value="RsbRD_N_dom"/>
</dbReference>
<feature type="domain" description="CdaR GGDEF-like" evidence="4">
    <location>
        <begin position="182"/>
        <end position="297"/>
    </location>
</feature>
<evidence type="ECO:0000259" key="4">
    <source>
        <dbReference type="Pfam" id="PF17853"/>
    </source>
</evidence>
<evidence type="ECO:0000259" key="2">
    <source>
        <dbReference type="Pfam" id="PF13556"/>
    </source>
</evidence>
<evidence type="ECO:0000313" key="5">
    <source>
        <dbReference type="EMBL" id="GDY33071.1"/>
    </source>
</evidence>
<protein>
    <submittedName>
        <fullName evidence="5">ABC transporter substrate-binding protein</fullName>
    </submittedName>
</protein>
<dbReference type="PANTHER" id="PTHR33744">
    <property type="entry name" value="CARBOHYDRATE DIACID REGULATOR"/>
    <property type="match status" value="1"/>
</dbReference>
<dbReference type="InterPro" id="IPR041522">
    <property type="entry name" value="CdaR_GGDEF"/>
</dbReference>
<dbReference type="PANTHER" id="PTHR33744:SF1">
    <property type="entry name" value="DNA-BINDING TRANSCRIPTIONAL ACTIVATOR ADER"/>
    <property type="match status" value="1"/>
</dbReference>
<dbReference type="InterPro" id="IPR051448">
    <property type="entry name" value="CdaR-like_regulators"/>
</dbReference>
<gene>
    <name evidence="5" type="ORF">GTS_47040</name>
</gene>